<accession>A0AAQ4PKU7</accession>
<dbReference type="Gene3D" id="3.30.40.10">
    <property type="entry name" value="Zinc/RING finger domain, C3HC4 (zinc finger)"/>
    <property type="match status" value="1"/>
</dbReference>
<dbReference type="PANTHER" id="PTHR16295">
    <property type="entry name" value="TRAF-TYPE ZINC FINGER PROTEIN-RELATED"/>
    <property type="match status" value="1"/>
</dbReference>
<dbReference type="InterPro" id="IPR041386">
    <property type="entry name" value="XAF1_C"/>
</dbReference>
<dbReference type="GO" id="GO:0005739">
    <property type="term" value="C:mitochondrion"/>
    <property type="evidence" value="ECO:0007669"/>
    <property type="project" value="TreeGrafter"/>
</dbReference>
<evidence type="ECO:0000313" key="4">
    <source>
        <dbReference type="Proteomes" id="UP000007635"/>
    </source>
</evidence>
<reference evidence="3 4" key="1">
    <citation type="journal article" date="2021" name="G3 (Bethesda)">
        <title>Improved contiguity of the threespine stickleback genome using long-read sequencing.</title>
        <authorList>
            <person name="Nath S."/>
            <person name="Shaw D.E."/>
            <person name="White M.A."/>
        </authorList>
    </citation>
    <scope>NUCLEOTIDE SEQUENCE [LARGE SCALE GENOMIC DNA]</scope>
    <source>
        <strain evidence="3 4">Lake Benthic</strain>
    </source>
</reference>
<reference evidence="3" key="2">
    <citation type="submission" date="2025-08" db="UniProtKB">
        <authorList>
            <consortium name="Ensembl"/>
        </authorList>
    </citation>
    <scope>IDENTIFICATION</scope>
</reference>
<dbReference type="Ensembl" id="ENSGACT00000076709.1">
    <property type="protein sequence ID" value="ENSGACP00000039495.1"/>
    <property type="gene ID" value="ENSGACG00000024996.1"/>
</dbReference>
<dbReference type="GO" id="GO:0006915">
    <property type="term" value="P:apoptotic process"/>
    <property type="evidence" value="ECO:0007669"/>
    <property type="project" value="InterPro"/>
</dbReference>
<reference evidence="3" key="3">
    <citation type="submission" date="2025-09" db="UniProtKB">
        <authorList>
            <consortium name="Ensembl"/>
        </authorList>
    </citation>
    <scope>IDENTIFICATION</scope>
</reference>
<dbReference type="InterPro" id="IPR051986">
    <property type="entry name" value="Innate_Immune_Apopt_Reg"/>
</dbReference>
<evidence type="ECO:0000256" key="1">
    <source>
        <dbReference type="SAM" id="MobiDB-lite"/>
    </source>
</evidence>
<dbReference type="Pfam" id="PF18608">
    <property type="entry name" value="XAF1_C"/>
    <property type="match status" value="1"/>
</dbReference>
<keyword evidence="4" id="KW-1185">Reference proteome</keyword>
<dbReference type="InterPro" id="IPR013083">
    <property type="entry name" value="Znf_RING/FYVE/PHD"/>
</dbReference>
<organism evidence="3 4">
    <name type="scientific">Gasterosteus aculeatus aculeatus</name>
    <name type="common">three-spined stickleback</name>
    <dbReference type="NCBI Taxonomy" id="481459"/>
    <lineage>
        <taxon>Eukaryota</taxon>
        <taxon>Metazoa</taxon>
        <taxon>Chordata</taxon>
        <taxon>Craniata</taxon>
        <taxon>Vertebrata</taxon>
        <taxon>Euteleostomi</taxon>
        <taxon>Actinopterygii</taxon>
        <taxon>Neopterygii</taxon>
        <taxon>Teleostei</taxon>
        <taxon>Neoteleostei</taxon>
        <taxon>Acanthomorphata</taxon>
        <taxon>Eupercaria</taxon>
        <taxon>Perciformes</taxon>
        <taxon>Cottioidei</taxon>
        <taxon>Gasterosteales</taxon>
        <taxon>Gasterosteidae</taxon>
        <taxon>Gasterosteus</taxon>
    </lineage>
</organism>
<feature type="region of interest" description="Disordered" evidence="1">
    <location>
        <begin position="225"/>
        <end position="252"/>
    </location>
</feature>
<dbReference type="AlphaFoldDB" id="A0AAQ4PKU7"/>
<name>A0AAQ4PKU7_GASAC</name>
<sequence>MGDKQATRTCGACHKDVAEANFSLHETHCRRFLCLCPACDEPVPREQLDRHQEEQHAEVTHTQRAHATRTRNAHTHTMGSLQVQSSRWLAGEMLRVSREDGAASARRSPGRRVFPAAAELPLLRAGAASQTSGRDTGVACGSRTELCADCGRYVTLRGLPDHVAAACSASAAATASGPPGACGGAPLPKKKTRKCGRCSASFPAEEADEHELVCFLATPLDDEEAVEDDVTAQRATHRRPRAGRAAGPDEGDPDLIATCPQCHLALPLATLRWHQVKCQILSNLNSARWKTSV</sequence>
<protein>
    <recommendedName>
        <fullName evidence="2">XIAP-associated factor 1 C-terminal domain-containing protein</fullName>
    </recommendedName>
</protein>
<dbReference type="Gene3D" id="6.10.250.1730">
    <property type="match status" value="1"/>
</dbReference>
<proteinExistence type="predicted"/>
<dbReference type="GeneTree" id="ENSGT01120000277516"/>
<dbReference type="PANTHER" id="PTHR16295:SF17">
    <property type="entry name" value="XIAP-ASSOCIATED FACTOR 1"/>
    <property type="match status" value="1"/>
</dbReference>
<feature type="domain" description="XIAP-associated factor 1 C-terminal" evidence="2">
    <location>
        <begin position="254"/>
        <end position="292"/>
    </location>
</feature>
<dbReference type="SUPFAM" id="SSF49599">
    <property type="entry name" value="TRAF domain-like"/>
    <property type="match status" value="1"/>
</dbReference>
<dbReference type="InterPro" id="IPR031220">
    <property type="entry name" value="XAF1_C_sf"/>
</dbReference>
<dbReference type="Proteomes" id="UP000007635">
    <property type="component" value="Chromosome I"/>
</dbReference>
<evidence type="ECO:0000313" key="3">
    <source>
        <dbReference type="Ensembl" id="ENSGACP00000039495.1"/>
    </source>
</evidence>
<evidence type="ECO:0000259" key="2">
    <source>
        <dbReference type="Pfam" id="PF18608"/>
    </source>
</evidence>